<accession>A0AAV4T913</accession>
<feature type="region of interest" description="Disordered" evidence="1">
    <location>
        <begin position="61"/>
        <end position="85"/>
    </location>
</feature>
<keyword evidence="3" id="KW-1185">Reference proteome</keyword>
<sequence length="106" mass="12558">MNEFIVEYDSITHKMTCFEEFYLRTKERHCHTTVLNIPYSFNVCHMEFVIENKQTGATQLCHPRHFPSQENEHTPPRPNSHSNPNNTINLFTFKPYLNKANDFIAL</sequence>
<dbReference type="AlphaFoldDB" id="A0AAV4T913"/>
<proteinExistence type="predicted"/>
<organism evidence="2 3">
    <name type="scientific">Caerostris extrusa</name>
    <name type="common">Bark spider</name>
    <name type="synonym">Caerostris bankana</name>
    <dbReference type="NCBI Taxonomy" id="172846"/>
    <lineage>
        <taxon>Eukaryota</taxon>
        <taxon>Metazoa</taxon>
        <taxon>Ecdysozoa</taxon>
        <taxon>Arthropoda</taxon>
        <taxon>Chelicerata</taxon>
        <taxon>Arachnida</taxon>
        <taxon>Araneae</taxon>
        <taxon>Araneomorphae</taxon>
        <taxon>Entelegynae</taxon>
        <taxon>Araneoidea</taxon>
        <taxon>Araneidae</taxon>
        <taxon>Caerostris</taxon>
    </lineage>
</organism>
<gene>
    <name evidence="2" type="ORF">CEXT_68351</name>
</gene>
<name>A0AAV4T913_CAEEX</name>
<evidence type="ECO:0000256" key="1">
    <source>
        <dbReference type="SAM" id="MobiDB-lite"/>
    </source>
</evidence>
<comment type="caution">
    <text evidence="2">The sequence shown here is derived from an EMBL/GenBank/DDBJ whole genome shotgun (WGS) entry which is preliminary data.</text>
</comment>
<reference evidence="2 3" key="1">
    <citation type="submission" date="2021-06" db="EMBL/GenBank/DDBJ databases">
        <title>Caerostris extrusa draft genome.</title>
        <authorList>
            <person name="Kono N."/>
            <person name="Arakawa K."/>
        </authorList>
    </citation>
    <scope>NUCLEOTIDE SEQUENCE [LARGE SCALE GENOMIC DNA]</scope>
</reference>
<dbReference type="Proteomes" id="UP001054945">
    <property type="component" value="Unassembled WGS sequence"/>
</dbReference>
<evidence type="ECO:0000313" key="3">
    <source>
        <dbReference type="Proteomes" id="UP001054945"/>
    </source>
</evidence>
<evidence type="ECO:0000313" key="2">
    <source>
        <dbReference type="EMBL" id="GIY40458.1"/>
    </source>
</evidence>
<protein>
    <submittedName>
        <fullName evidence="2">Uncharacterized protein</fullName>
    </submittedName>
</protein>
<dbReference type="EMBL" id="BPLR01010615">
    <property type="protein sequence ID" value="GIY40458.1"/>
    <property type="molecule type" value="Genomic_DNA"/>
</dbReference>